<comment type="caution">
    <text evidence="6">The sequence shown here is derived from an EMBL/GenBank/DDBJ whole genome shotgun (WGS) entry which is preliminary data.</text>
</comment>
<comment type="subcellular location">
    <subcellularLocation>
        <location evidence="1">Membrane</location>
        <topology evidence="1">Multi-pass membrane protein</topology>
    </subcellularLocation>
</comment>
<evidence type="ECO:0000256" key="4">
    <source>
        <dbReference type="ARBA" id="ARBA00023136"/>
    </source>
</evidence>
<feature type="transmembrane region" description="Helical" evidence="5">
    <location>
        <begin position="152"/>
        <end position="170"/>
    </location>
</feature>
<feature type="transmembrane region" description="Helical" evidence="5">
    <location>
        <begin position="29"/>
        <end position="50"/>
    </location>
</feature>
<evidence type="ECO:0000256" key="3">
    <source>
        <dbReference type="ARBA" id="ARBA00022989"/>
    </source>
</evidence>
<organism evidence="6 7">
    <name type="scientific">Vibrio caribbeanicus ATCC BAA-2122</name>
    <dbReference type="NCBI Taxonomy" id="796620"/>
    <lineage>
        <taxon>Bacteria</taxon>
        <taxon>Pseudomonadati</taxon>
        <taxon>Pseudomonadota</taxon>
        <taxon>Gammaproteobacteria</taxon>
        <taxon>Vibrionales</taxon>
        <taxon>Vibrionaceae</taxon>
        <taxon>Vibrio</taxon>
    </lineage>
</organism>
<dbReference type="PANTHER" id="PTHR37955:SF1">
    <property type="entry name" value="DEP DOMAIN-CONTAINING PROTEIN"/>
    <property type="match status" value="1"/>
</dbReference>
<dbReference type="Proteomes" id="UP000002943">
    <property type="component" value="Unassembled WGS sequence"/>
</dbReference>
<dbReference type="EMBL" id="AEIU01000079">
    <property type="protein sequence ID" value="EFP96143.1"/>
    <property type="molecule type" value="Genomic_DNA"/>
</dbReference>
<evidence type="ECO:0000256" key="2">
    <source>
        <dbReference type="ARBA" id="ARBA00022692"/>
    </source>
</evidence>
<feature type="transmembrane region" description="Helical" evidence="5">
    <location>
        <begin position="116"/>
        <end position="140"/>
    </location>
</feature>
<dbReference type="CDD" id="cd09325">
    <property type="entry name" value="TDT_C4-dicarb_trans"/>
    <property type="match status" value="1"/>
</dbReference>
<feature type="transmembrane region" description="Helical" evidence="5">
    <location>
        <begin position="235"/>
        <end position="255"/>
    </location>
</feature>
<reference evidence="6 7" key="1">
    <citation type="journal article" date="2012" name="Int. J. Syst. Evol. Microbiol.">
        <title>Vibrio caribbeanicus sp. nov., isolated from the marine sponge Scleritoderma cyanea.</title>
        <authorList>
            <person name="Hoffmann M."/>
            <person name="Monday S.R."/>
            <person name="Allard M.W."/>
            <person name="Strain E.A."/>
            <person name="Whittaker P."/>
            <person name="Naum M."/>
            <person name="McCarthy P.J."/>
            <person name="Lopez J.V."/>
            <person name="Fischer M."/>
            <person name="Brown E.W."/>
        </authorList>
    </citation>
    <scope>NUCLEOTIDE SEQUENCE [LARGE SCALE GENOMIC DNA]</scope>
    <source>
        <strain evidence="6 7">ATCC BAA-2122</strain>
    </source>
</reference>
<proteinExistence type="predicted"/>
<feature type="transmembrane region" description="Helical" evidence="5">
    <location>
        <begin position="267"/>
        <end position="285"/>
    </location>
</feature>
<evidence type="ECO:0000256" key="1">
    <source>
        <dbReference type="ARBA" id="ARBA00004141"/>
    </source>
</evidence>
<keyword evidence="3 5" id="KW-1133">Transmembrane helix</keyword>
<feature type="transmembrane region" description="Helical" evidence="5">
    <location>
        <begin position="176"/>
        <end position="198"/>
    </location>
</feature>
<feature type="transmembrane region" description="Helical" evidence="5">
    <location>
        <begin position="56"/>
        <end position="77"/>
    </location>
</feature>
<keyword evidence="4 5" id="KW-0472">Membrane</keyword>
<dbReference type="InterPro" id="IPR038665">
    <property type="entry name" value="Voltage-dep_anion_channel_sf"/>
</dbReference>
<evidence type="ECO:0000313" key="7">
    <source>
        <dbReference type="Proteomes" id="UP000002943"/>
    </source>
</evidence>
<keyword evidence="7" id="KW-1185">Reference proteome</keyword>
<protein>
    <recommendedName>
        <fullName evidence="8">Tellurite resistance protein</fullName>
    </recommendedName>
</protein>
<dbReference type="InterPro" id="IPR004695">
    <property type="entry name" value="SLAC1/Mae1/Ssu1/TehA"/>
</dbReference>
<dbReference type="PANTHER" id="PTHR37955">
    <property type="entry name" value="TELLURITE RESISTANCE PROTEIN TEHA"/>
    <property type="match status" value="1"/>
</dbReference>
<gene>
    <name evidence="6" type="ORF">VIBC2010_06040</name>
</gene>
<feature type="transmembrane region" description="Helical" evidence="5">
    <location>
        <begin position="297"/>
        <end position="321"/>
    </location>
</feature>
<evidence type="ECO:0000256" key="5">
    <source>
        <dbReference type="SAM" id="Phobius"/>
    </source>
</evidence>
<dbReference type="Pfam" id="PF03595">
    <property type="entry name" value="SLAC1"/>
    <property type="match status" value="1"/>
</dbReference>
<dbReference type="GO" id="GO:0005886">
    <property type="term" value="C:plasma membrane"/>
    <property type="evidence" value="ECO:0007669"/>
    <property type="project" value="TreeGrafter"/>
</dbReference>
<dbReference type="InterPro" id="IPR052951">
    <property type="entry name" value="Tellurite_res_ion_channel"/>
</dbReference>
<accession>E3BLD1</accession>
<dbReference type="GO" id="GO:0046583">
    <property type="term" value="F:monoatomic cation efflux transmembrane transporter activity"/>
    <property type="evidence" value="ECO:0007669"/>
    <property type="project" value="TreeGrafter"/>
</dbReference>
<dbReference type="Gene3D" id="1.50.10.150">
    <property type="entry name" value="Voltage-dependent anion channel"/>
    <property type="match status" value="1"/>
</dbReference>
<evidence type="ECO:0000313" key="6">
    <source>
        <dbReference type="EMBL" id="EFP96143.1"/>
    </source>
</evidence>
<name>E3BLD1_9VIBR</name>
<feature type="transmembrane region" description="Helical" evidence="5">
    <location>
        <begin position="89"/>
        <end position="110"/>
    </location>
</feature>
<sequence length="336" mass="37551">MIGSILYKKIAQVRLLSIKNYIQFRNVPVAQAALALAVIALGQAWVLYFPTIGGTIRPYLALLGAGLLAPVIVKYITNTPLFISDLKHPLNGSLMAPITMGLLILADYLAVVSPIIAYPLWFIAIIAHVSLLTLFFFFQLKSFKISNIYPSWFLYPVGLISSSLAGSKFGHDVFSVTLVNICVTVYFFMLPLILYRLLFEGPVPRKAKPTLAIMAAPINLALASYLVNFQRPDPILTGALAGIAITMTLVIYLSYFRLLKQKFQPSIAALTFPSVISTIAMYRLTDFFAASFPQWEWLHTFGFMELFVATLLVIWVTYSYLKAYWPKIDRPALSDQ</sequence>
<dbReference type="eggNOG" id="COG1275">
    <property type="taxonomic scope" value="Bacteria"/>
</dbReference>
<feature type="transmembrane region" description="Helical" evidence="5">
    <location>
        <begin position="210"/>
        <end position="229"/>
    </location>
</feature>
<dbReference type="AlphaFoldDB" id="E3BLD1"/>
<evidence type="ECO:0008006" key="8">
    <source>
        <dbReference type="Google" id="ProtNLM"/>
    </source>
</evidence>
<keyword evidence="2 5" id="KW-0812">Transmembrane</keyword>